<dbReference type="AlphaFoldDB" id="A0A9X2CZJ3"/>
<keyword evidence="2" id="KW-1185">Reference proteome</keyword>
<protein>
    <submittedName>
        <fullName evidence="1">Uncharacterized protein</fullName>
    </submittedName>
</protein>
<name>A0A9X2CZJ3_9GAMM</name>
<evidence type="ECO:0000313" key="2">
    <source>
        <dbReference type="Proteomes" id="UP001139721"/>
    </source>
</evidence>
<proteinExistence type="predicted"/>
<dbReference type="EMBL" id="JAJKBJ010000005">
    <property type="protein sequence ID" value="MCL9683739.1"/>
    <property type="molecule type" value="Genomic_DNA"/>
</dbReference>
<organism evidence="1 2">
    <name type="scientific">Legionella maioricensis</name>
    <dbReference type="NCBI Taxonomy" id="2896528"/>
    <lineage>
        <taxon>Bacteria</taxon>
        <taxon>Pseudomonadati</taxon>
        <taxon>Pseudomonadota</taxon>
        <taxon>Gammaproteobacteria</taxon>
        <taxon>Legionellales</taxon>
        <taxon>Legionellaceae</taxon>
        <taxon>Legionella</taxon>
    </lineage>
</organism>
<sequence length="105" mass="11973">MKEKLKFINYLILLSMVLFTVKPVLSHLIENQVQQKTQYSTTSSPCSSRTVIVSSCASSWLYTLAEDEFGIEAYLFLLAGLLYYSVTQFTYNSPIFSLFKPPILI</sequence>
<reference evidence="1" key="1">
    <citation type="submission" date="2021-11" db="EMBL/GenBank/DDBJ databases">
        <title>Legionella maioricencis sp. nov., a new species isolated from hot water samples in Mallorca.</title>
        <authorList>
            <person name="Crespi S."/>
            <person name="Drasar V."/>
            <person name="Salva-Serra F."/>
            <person name="Jaen-Luchoro D."/>
            <person name="Pineiro-Iglesias B."/>
            <person name="Aliaga F."/>
            <person name="Fernandez-Juarez V."/>
            <person name="Coll G."/>
            <person name="Moore E.R.B."/>
            <person name="Bennasar-Figueras A."/>
        </authorList>
    </citation>
    <scope>NUCLEOTIDE SEQUENCE</scope>
    <source>
        <strain evidence="1">HCPI-6</strain>
    </source>
</reference>
<evidence type="ECO:0000313" key="1">
    <source>
        <dbReference type="EMBL" id="MCL9683739.1"/>
    </source>
</evidence>
<gene>
    <name evidence="1" type="ORF">LOX96_06515</name>
</gene>
<comment type="caution">
    <text evidence="1">The sequence shown here is derived from an EMBL/GenBank/DDBJ whole genome shotgun (WGS) entry which is preliminary data.</text>
</comment>
<dbReference type="RefSeq" id="WP_250421660.1">
    <property type="nucleotide sequence ID" value="NZ_JAJKBJ010000005.1"/>
</dbReference>
<dbReference type="Proteomes" id="UP001139721">
    <property type="component" value="Unassembled WGS sequence"/>
</dbReference>
<accession>A0A9X2CZJ3</accession>